<keyword evidence="1" id="KW-0378">Hydrolase</keyword>
<proteinExistence type="predicted"/>
<dbReference type="Proteomes" id="UP001596023">
    <property type="component" value="Unassembled WGS sequence"/>
</dbReference>
<dbReference type="InterPro" id="IPR015882">
    <property type="entry name" value="HEX_bac_N"/>
</dbReference>
<evidence type="ECO:0000259" key="4">
    <source>
        <dbReference type="Pfam" id="PF02838"/>
    </source>
</evidence>
<dbReference type="PROSITE" id="PS51257">
    <property type="entry name" value="PROKAR_LIPOPROTEIN"/>
    <property type="match status" value="1"/>
</dbReference>
<comment type="caution">
    <text evidence="5">The sequence shown here is derived from an EMBL/GenBank/DDBJ whole genome shotgun (WGS) entry which is preliminary data.</text>
</comment>
<reference evidence="6" key="1">
    <citation type="journal article" date="2019" name="Int. J. Syst. Evol. Microbiol.">
        <title>The Global Catalogue of Microorganisms (GCM) 10K type strain sequencing project: providing services to taxonomists for standard genome sequencing and annotation.</title>
        <authorList>
            <consortium name="The Broad Institute Genomics Platform"/>
            <consortium name="The Broad Institute Genome Sequencing Center for Infectious Disease"/>
            <person name="Wu L."/>
            <person name="Ma J."/>
        </authorList>
    </citation>
    <scope>NUCLEOTIDE SEQUENCE [LARGE SCALE GENOMIC DNA]</scope>
    <source>
        <strain evidence="6">CCUG 66188</strain>
    </source>
</reference>
<feature type="coiled-coil region" evidence="3">
    <location>
        <begin position="689"/>
        <end position="716"/>
    </location>
</feature>
<keyword evidence="3" id="KW-0175">Coiled coil</keyword>
<organism evidence="5 6">
    <name type="scientific">Dysgonomonas termitidis</name>
    <dbReference type="NCBI Taxonomy" id="1516126"/>
    <lineage>
        <taxon>Bacteria</taxon>
        <taxon>Pseudomonadati</taxon>
        <taxon>Bacteroidota</taxon>
        <taxon>Bacteroidia</taxon>
        <taxon>Bacteroidales</taxon>
        <taxon>Dysgonomonadaceae</taxon>
        <taxon>Dysgonomonas</taxon>
    </lineage>
</organism>
<keyword evidence="6" id="KW-1185">Reference proteome</keyword>
<name>A0ABV9L0Z2_9BACT</name>
<dbReference type="SUPFAM" id="SSF55545">
    <property type="entry name" value="beta-N-acetylhexosaminidase-like domain"/>
    <property type="match status" value="1"/>
</dbReference>
<dbReference type="Gene3D" id="3.30.379.10">
    <property type="entry name" value="Chitobiase/beta-hexosaminidase domain 2-like"/>
    <property type="match status" value="1"/>
</dbReference>
<evidence type="ECO:0000256" key="1">
    <source>
        <dbReference type="ARBA" id="ARBA00022801"/>
    </source>
</evidence>
<accession>A0ABV9L0Z2</accession>
<dbReference type="EMBL" id="JBHSGN010000121">
    <property type="protein sequence ID" value="MFC4675980.1"/>
    <property type="molecule type" value="Genomic_DNA"/>
</dbReference>
<gene>
    <name evidence="5" type="ORF">ACFO6W_20030</name>
</gene>
<evidence type="ECO:0000313" key="6">
    <source>
        <dbReference type="Proteomes" id="UP001596023"/>
    </source>
</evidence>
<protein>
    <submittedName>
        <fullName evidence="5">Glycoside hydrolase family 20 zincin-like fold domain-containing protein</fullName>
    </submittedName>
</protein>
<sequence>MKIKHLLALLSFFFLIISCSKEKVVIVSPQGSSNRILYGVDKLKSTLEAENYEVIVAASGENNKAEDYTIYVEESAADTLAKEGYSISTEGKSIRIIGNDASGAMYGCMELISRIKDVRKIPSDINLTDQPEMVLRGACIGVQKPYYLPGRTVYEYPYTEETFPWFYDKALWIEYLDMLAANKMNSLYLWNGHPFASLVRLKDYPYAVEVDDVTFKKNEEMFSFLTEEADKRGIWVIQMFYNILVSKPFAEHHGIKTQDRSRPITPLVSDYTRKSVAAFIEKYPNVGLLVCLGEAMDTYEDDVEWFTKTIIPGVQDGLKALNITKEPPLVLRAHDTDCKMVMDAALPLYKNLYTMHKYNGESLTTYEPRGPWSKIHTDLSSLGSVHISNVHILANLEPFRYGSPDFIQKTVHAMHNIHGANALHLYPQASYWDWPYTADKTEPRLREMDRDWIWYKAWARYAWNVNRDRNDEIKYWTKQLGDMYGCGEEGRNILEAYEQTGEIAPKLLRKFGITEGNRQTLLLGMFLSQLVNPAKWKVYPGFHESCGPEGELLIEYMNKEWNNQPHVGETPPQLIGEAVAHGNAAVEAIDKATPKVSENKDEFNRLKNDVYCYQAFANFFSEKVKAAMLILRYTHSGDITDLDKAIPLVEKSLEYYQQLVNLTKDTYLYANSMQTAQRRIPTGGDDGNNKTWEELLPHYEAELVNLKRNIEFLKKHGADNKQTIEILNPVNITVDGNPVSYPMKKGEKVFSDKDFVIGELSEELKNMHPFRFSQDKQAAEGTIISFECKEGVNLLVGYLNTERKEYAKAPTLETDASANAYGQGDVQIANAIDIPGRATVNVHTYTFPAGKHTLNLGKGALMVLGFTGAEQKINPRNAGLGANDPSSRIDWIFY</sequence>
<feature type="domain" description="Beta-hexosaminidase bacterial type N-terminal" evidence="4">
    <location>
        <begin position="23"/>
        <end position="108"/>
    </location>
</feature>
<dbReference type="Pfam" id="PF02838">
    <property type="entry name" value="Glyco_hydro_20b"/>
    <property type="match status" value="1"/>
</dbReference>
<dbReference type="InterPro" id="IPR029018">
    <property type="entry name" value="Hex-like_dom2"/>
</dbReference>
<dbReference type="RefSeq" id="WP_379999739.1">
    <property type="nucleotide sequence ID" value="NZ_JBHSGN010000121.1"/>
</dbReference>
<evidence type="ECO:0000313" key="5">
    <source>
        <dbReference type="EMBL" id="MFC4675980.1"/>
    </source>
</evidence>
<evidence type="ECO:0000256" key="2">
    <source>
        <dbReference type="ARBA" id="ARBA00023295"/>
    </source>
</evidence>
<keyword evidence="2" id="KW-0326">Glycosidase</keyword>
<evidence type="ECO:0000256" key="3">
    <source>
        <dbReference type="SAM" id="Coils"/>
    </source>
</evidence>